<dbReference type="InterPro" id="IPR035911">
    <property type="entry name" value="MurE/MurF_N"/>
</dbReference>
<feature type="binding site" evidence="7">
    <location>
        <position position="187"/>
    </location>
    <ligand>
        <name>UDP-N-acetyl-alpha-D-muramoyl-L-alanyl-D-glutamate</name>
        <dbReference type="ChEBI" id="CHEBI:83900"/>
    </ligand>
</feature>
<dbReference type="NCBIfam" id="NF001126">
    <property type="entry name" value="PRK00139.1-4"/>
    <property type="match status" value="1"/>
</dbReference>
<dbReference type="InterPro" id="IPR000713">
    <property type="entry name" value="Mur_ligase_N"/>
</dbReference>
<dbReference type="SUPFAM" id="SSF53244">
    <property type="entry name" value="MurD-like peptide ligases, peptide-binding domain"/>
    <property type="match status" value="1"/>
</dbReference>
<dbReference type="NCBIfam" id="TIGR01085">
    <property type="entry name" value="murE"/>
    <property type="match status" value="1"/>
</dbReference>
<dbReference type="EC" id="6.3.2.13" evidence="7"/>
<proteinExistence type="inferred from homology"/>
<evidence type="ECO:0000256" key="5">
    <source>
        <dbReference type="ARBA" id="ARBA00023306"/>
    </source>
</evidence>
<evidence type="ECO:0000259" key="11">
    <source>
        <dbReference type="Pfam" id="PF08245"/>
    </source>
</evidence>
<dbReference type="Gene3D" id="3.40.1190.10">
    <property type="entry name" value="Mur-like, catalytic domain"/>
    <property type="match status" value="1"/>
</dbReference>
<evidence type="ECO:0000256" key="1">
    <source>
        <dbReference type="ARBA" id="ARBA00005898"/>
    </source>
</evidence>
<dbReference type="InterPro" id="IPR036565">
    <property type="entry name" value="Mur-like_cat_sf"/>
</dbReference>
<comment type="similarity">
    <text evidence="1 7">Belongs to the MurCDEF family. MurE subfamily.</text>
</comment>
<dbReference type="InterPro" id="IPR005761">
    <property type="entry name" value="UDP-N-AcMur-Glu-dNH2Pim_ligase"/>
</dbReference>
<evidence type="ECO:0000259" key="10">
    <source>
        <dbReference type="Pfam" id="PF02875"/>
    </source>
</evidence>
<feature type="binding site" evidence="7">
    <location>
        <position position="28"/>
    </location>
    <ligand>
        <name>UDP-N-acetyl-alpha-D-muramoyl-L-alanyl-D-glutamate</name>
        <dbReference type="ChEBI" id="CHEBI:83900"/>
    </ligand>
</feature>
<keyword evidence="7" id="KW-0963">Cytoplasm</keyword>
<feature type="binding site" evidence="7">
    <location>
        <begin position="112"/>
        <end position="118"/>
    </location>
    <ligand>
        <name>ATP</name>
        <dbReference type="ChEBI" id="CHEBI:30616"/>
    </ligand>
</feature>
<comment type="subcellular location">
    <subcellularLocation>
        <location evidence="7 8">Cytoplasm</location>
    </subcellularLocation>
</comment>
<comment type="cofactor">
    <cofactor evidence="7">
        <name>Mg(2+)</name>
        <dbReference type="ChEBI" id="CHEBI:18420"/>
    </cofactor>
</comment>
<keyword evidence="4 7" id="KW-0573">Peptidoglycan synthesis</keyword>
<feature type="short sequence motif" description="Meso-diaminopimelate recognition motif" evidence="7">
    <location>
        <begin position="414"/>
        <end position="417"/>
    </location>
</feature>
<dbReference type="RefSeq" id="WP_207222216.1">
    <property type="nucleotide sequence ID" value="NZ_SHKM01000001.1"/>
</dbReference>
<comment type="caution">
    <text evidence="7">Lacks conserved residue(s) required for the propagation of feature annotation.</text>
</comment>
<dbReference type="Gene3D" id="3.90.190.20">
    <property type="entry name" value="Mur ligase, C-terminal domain"/>
    <property type="match status" value="1"/>
</dbReference>
<dbReference type="EMBL" id="SHKM01000001">
    <property type="protein sequence ID" value="RZT90894.1"/>
    <property type="molecule type" value="Genomic_DNA"/>
</dbReference>
<comment type="catalytic activity">
    <reaction evidence="7">
        <text>UDP-N-acetyl-alpha-D-muramoyl-L-alanyl-D-glutamate + meso-2,6-diaminopimelate + ATP = UDP-N-acetyl-alpha-D-muramoyl-L-alanyl-gamma-D-glutamyl-meso-2,6-diaminopimelate + ADP + phosphate + H(+)</text>
        <dbReference type="Rhea" id="RHEA:23676"/>
        <dbReference type="ChEBI" id="CHEBI:15378"/>
        <dbReference type="ChEBI" id="CHEBI:30616"/>
        <dbReference type="ChEBI" id="CHEBI:43474"/>
        <dbReference type="ChEBI" id="CHEBI:57791"/>
        <dbReference type="ChEBI" id="CHEBI:83900"/>
        <dbReference type="ChEBI" id="CHEBI:83905"/>
        <dbReference type="ChEBI" id="CHEBI:456216"/>
        <dbReference type="EC" id="6.3.2.13"/>
    </reaction>
</comment>
<dbReference type="Gene3D" id="3.40.1390.10">
    <property type="entry name" value="MurE/MurF, N-terminal domain"/>
    <property type="match status" value="1"/>
</dbReference>
<protein>
    <recommendedName>
        <fullName evidence="7">UDP-N-acetylmuramoyl-L-alanyl-D-glutamate--2,6-diaminopimelate ligase</fullName>
        <ecNumber evidence="7">6.3.2.13</ecNumber>
    </recommendedName>
    <alternativeName>
        <fullName evidence="7">Meso-A2pm-adding enzyme</fullName>
    </alternativeName>
    <alternativeName>
        <fullName evidence="7">Meso-diaminopimelate-adding enzyme</fullName>
    </alternativeName>
    <alternativeName>
        <fullName evidence="7">UDP-MurNAc-L-Ala-D-Glu:meso-diaminopimelate ligase</fullName>
    </alternativeName>
    <alternativeName>
        <fullName evidence="7">UDP-MurNAc-tripeptide synthetase</fullName>
    </alternativeName>
    <alternativeName>
        <fullName evidence="7">UDP-N-acetylmuramyl-tripeptide synthetase</fullName>
    </alternativeName>
</protein>
<comment type="caution">
    <text evidence="12">The sequence shown here is derived from an EMBL/GenBank/DDBJ whole genome shotgun (WGS) entry which is preliminary data.</text>
</comment>
<comment type="function">
    <text evidence="7">Catalyzes the addition of meso-diaminopimelic acid to the nucleotide precursor UDP-N-acetylmuramoyl-L-alanyl-D-glutamate (UMAG) in the biosynthesis of bacterial cell-wall peptidoglycan.</text>
</comment>
<dbReference type="Proteomes" id="UP000292136">
    <property type="component" value="Unassembled WGS sequence"/>
</dbReference>
<feature type="binding site" evidence="7">
    <location>
        <begin position="414"/>
        <end position="417"/>
    </location>
    <ligand>
        <name>meso-2,6-diaminopimelate</name>
        <dbReference type="ChEBI" id="CHEBI:57791"/>
    </ligand>
</feature>
<name>A0ABY0ITL2_9RHOO</name>
<dbReference type="HAMAP" id="MF_00208">
    <property type="entry name" value="MurE"/>
    <property type="match status" value="1"/>
</dbReference>
<feature type="binding site" evidence="7">
    <location>
        <position position="462"/>
    </location>
    <ligand>
        <name>meso-2,6-diaminopimelate</name>
        <dbReference type="ChEBI" id="CHEBI:57791"/>
    </ligand>
</feature>
<organism evidence="12 13">
    <name type="scientific">Azospira oryzae</name>
    <dbReference type="NCBI Taxonomy" id="146939"/>
    <lineage>
        <taxon>Bacteria</taxon>
        <taxon>Pseudomonadati</taxon>
        <taxon>Pseudomonadota</taxon>
        <taxon>Betaproteobacteria</taxon>
        <taxon>Rhodocyclales</taxon>
        <taxon>Rhodocyclaceae</taxon>
        <taxon>Azospira</taxon>
    </lineage>
</organism>
<evidence type="ECO:0000256" key="3">
    <source>
        <dbReference type="ARBA" id="ARBA00022960"/>
    </source>
</evidence>
<dbReference type="Pfam" id="PF02875">
    <property type="entry name" value="Mur_ligase_C"/>
    <property type="match status" value="1"/>
</dbReference>
<evidence type="ECO:0000256" key="2">
    <source>
        <dbReference type="ARBA" id="ARBA00022618"/>
    </source>
</evidence>
<feature type="modified residue" description="N6-carboxylysine" evidence="7">
    <location>
        <position position="221"/>
    </location>
</feature>
<feature type="binding site" evidence="7">
    <location>
        <begin position="154"/>
        <end position="155"/>
    </location>
    <ligand>
        <name>UDP-N-acetyl-alpha-D-muramoyl-L-alanyl-D-glutamate</name>
        <dbReference type="ChEBI" id="CHEBI:83900"/>
    </ligand>
</feature>
<dbReference type="Pfam" id="PF01225">
    <property type="entry name" value="Mur_ligase"/>
    <property type="match status" value="1"/>
</dbReference>
<keyword evidence="7 12" id="KW-0436">Ligase</keyword>
<keyword evidence="5 7" id="KW-0131">Cell cycle</keyword>
<evidence type="ECO:0000313" key="13">
    <source>
        <dbReference type="Proteomes" id="UP000292136"/>
    </source>
</evidence>
<dbReference type="InterPro" id="IPR004101">
    <property type="entry name" value="Mur_ligase_C"/>
</dbReference>
<evidence type="ECO:0000313" key="12">
    <source>
        <dbReference type="EMBL" id="RZT90894.1"/>
    </source>
</evidence>
<accession>A0ABY0ITL2</accession>
<reference evidence="12 13" key="1">
    <citation type="submission" date="2019-02" db="EMBL/GenBank/DDBJ databases">
        <title>Genomic Encyclopedia of Type Strains, Phase IV (KMG-IV): sequencing the most valuable type-strain genomes for metagenomic binning, comparative biology and taxonomic classification.</title>
        <authorList>
            <person name="Goeker M."/>
        </authorList>
    </citation>
    <scope>NUCLEOTIDE SEQUENCE [LARGE SCALE GENOMIC DNA]</scope>
    <source>
        <strain evidence="12 13">DSM 21223</strain>
    </source>
</reference>
<evidence type="ECO:0000256" key="8">
    <source>
        <dbReference type="RuleBase" id="RU004135"/>
    </source>
</evidence>
<dbReference type="InterPro" id="IPR013221">
    <property type="entry name" value="Mur_ligase_cen"/>
</dbReference>
<feature type="domain" description="Mur ligase N-terminal catalytic" evidence="9">
    <location>
        <begin position="23"/>
        <end position="95"/>
    </location>
</feature>
<feature type="binding site" evidence="7">
    <location>
        <position position="181"/>
    </location>
    <ligand>
        <name>UDP-N-acetyl-alpha-D-muramoyl-L-alanyl-D-glutamate</name>
        <dbReference type="ChEBI" id="CHEBI:83900"/>
    </ligand>
</feature>
<feature type="domain" description="Mur ligase central" evidence="11">
    <location>
        <begin position="110"/>
        <end position="315"/>
    </location>
</feature>
<evidence type="ECO:0000256" key="6">
    <source>
        <dbReference type="ARBA" id="ARBA00023316"/>
    </source>
</evidence>
<keyword evidence="7" id="KW-0067">ATP-binding</keyword>
<dbReference type="GO" id="GO:0016874">
    <property type="term" value="F:ligase activity"/>
    <property type="evidence" value="ECO:0007669"/>
    <property type="project" value="UniProtKB-KW"/>
</dbReference>
<feature type="domain" description="Mur ligase C-terminal" evidence="10">
    <location>
        <begin position="338"/>
        <end position="464"/>
    </location>
</feature>
<evidence type="ECO:0000256" key="4">
    <source>
        <dbReference type="ARBA" id="ARBA00022984"/>
    </source>
</evidence>
<keyword evidence="13" id="KW-1185">Reference proteome</keyword>
<feature type="binding site" evidence="7">
    <location>
        <position position="153"/>
    </location>
    <ligand>
        <name>UDP-N-acetyl-alpha-D-muramoyl-L-alanyl-D-glutamate</name>
        <dbReference type="ChEBI" id="CHEBI:83900"/>
    </ligand>
</feature>
<sequence>MSGAIVAQALLDQLRAQGVAVTRLENDSRRVQPGDVFVAYPGHAADGRSFIPAALEKGAAGVFWEARDFAWNPAWAAVPQLGVDNLQSFAGHLANLVYGRPSEQLALVGVTGTNGKTTCSQWIAQALGGAGRPCAVIGTLGNGFPDALGEAANTTPDALALHRLLAEYKAAGAVACAMEVSSIGLDQGRCHGTRFSIAVFTNLTRDHLDYHGTMAAYGAAKERLFAWPELNEAVINLDDPFGRELLAQTTASLRIGYTLEGRQAPEADWLLSAENLRHGAEGLAFTLIAPQGRVEVETGLVGRYNVANLLAVAGALLALGLPLETVGQRLCRLTPPAGRMQRFGGKGLPLVVVDYAHSPDALENALTALREVAQARGGRLHCVFGCGGDRDKGKRPLMGSVAARLADEVLLTSDNPRSEDPLAILAEIRAGAPEAALEAEREVAVAHAVLRADVADVVLVAGKGHEPYQEIMGAAGLVRRPYSDIEAVARALQQRAGSMAA</sequence>
<feature type="binding site" evidence="7">
    <location>
        <position position="466"/>
    </location>
    <ligand>
        <name>meso-2,6-diaminopimelate</name>
        <dbReference type="ChEBI" id="CHEBI:57791"/>
    </ligand>
</feature>
<dbReference type="PANTHER" id="PTHR23135">
    <property type="entry name" value="MUR LIGASE FAMILY MEMBER"/>
    <property type="match status" value="1"/>
</dbReference>
<evidence type="ECO:0000259" key="9">
    <source>
        <dbReference type="Pfam" id="PF01225"/>
    </source>
</evidence>
<comment type="PTM">
    <text evidence="7">Carboxylation is probably crucial for Mg(2+) binding and, consequently, for the gamma-phosphate positioning of ATP.</text>
</comment>
<keyword evidence="7" id="KW-0460">Magnesium</keyword>
<feature type="binding site" evidence="7">
    <location>
        <position position="390"/>
    </location>
    <ligand>
        <name>meso-2,6-diaminopimelate</name>
        <dbReference type="ChEBI" id="CHEBI:57791"/>
    </ligand>
</feature>
<dbReference type="SUPFAM" id="SSF53623">
    <property type="entry name" value="MurD-like peptide ligases, catalytic domain"/>
    <property type="match status" value="1"/>
</dbReference>
<evidence type="ECO:0000256" key="7">
    <source>
        <dbReference type="HAMAP-Rule" id="MF_00208"/>
    </source>
</evidence>
<keyword evidence="6 7" id="KW-0961">Cell wall biogenesis/degradation</keyword>
<dbReference type="InterPro" id="IPR036615">
    <property type="entry name" value="Mur_ligase_C_dom_sf"/>
</dbReference>
<keyword evidence="2 7" id="KW-0132">Cell division</keyword>
<feature type="binding site" evidence="7">
    <location>
        <position position="189"/>
    </location>
    <ligand>
        <name>UDP-N-acetyl-alpha-D-muramoyl-L-alanyl-D-glutamate</name>
        <dbReference type="ChEBI" id="CHEBI:83900"/>
    </ligand>
</feature>
<keyword evidence="7" id="KW-0547">Nucleotide-binding</keyword>
<keyword evidence="3 7" id="KW-0133">Cell shape</keyword>
<gene>
    <name evidence="7" type="primary">murE</name>
    <name evidence="12" type="ORF">EV678_1717</name>
</gene>
<comment type="pathway">
    <text evidence="7 8">Cell wall biogenesis; peptidoglycan biosynthesis.</text>
</comment>
<dbReference type="PANTHER" id="PTHR23135:SF4">
    <property type="entry name" value="UDP-N-ACETYLMURAMOYL-L-ALANYL-D-GLUTAMATE--2,6-DIAMINOPIMELATE LIGASE MURE HOMOLOG, CHLOROPLASTIC"/>
    <property type="match status" value="1"/>
</dbReference>
<dbReference type="Pfam" id="PF08245">
    <property type="entry name" value="Mur_ligase_M"/>
    <property type="match status" value="1"/>
</dbReference>
<dbReference type="SUPFAM" id="SSF63418">
    <property type="entry name" value="MurE/MurF N-terminal domain"/>
    <property type="match status" value="1"/>
</dbReference>